<evidence type="ECO:0000256" key="2">
    <source>
        <dbReference type="ARBA" id="ARBA00022801"/>
    </source>
</evidence>
<dbReference type="Pfam" id="PF07859">
    <property type="entry name" value="Abhydrolase_3"/>
    <property type="match status" value="2"/>
</dbReference>
<evidence type="ECO:0000313" key="6">
    <source>
        <dbReference type="RefSeq" id="XP_020829200.1"/>
    </source>
</evidence>
<dbReference type="SUPFAM" id="SSF53474">
    <property type="entry name" value="alpha/beta-Hydrolases"/>
    <property type="match status" value="1"/>
</dbReference>
<feature type="domain" description="Alpha/beta hydrolase fold-3" evidence="4">
    <location>
        <begin position="320"/>
        <end position="378"/>
    </location>
</feature>
<dbReference type="InParanoid" id="A0A6P5J4N0"/>
<evidence type="ECO:0000256" key="3">
    <source>
        <dbReference type="PIRSR" id="PIRSR037251-1"/>
    </source>
</evidence>
<keyword evidence="2" id="KW-0378">Hydrolase</keyword>
<dbReference type="PANTHER" id="PTHR48081:SF32">
    <property type="entry name" value="ALPHA_BETA HYDROLASE FOLD-3 DOMAIN-CONTAINING PROTEIN"/>
    <property type="match status" value="1"/>
</dbReference>
<feature type="active site" evidence="3">
    <location>
        <position position="192"/>
    </location>
</feature>
<dbReference type="Gene3D" id="3.40.50.1820">
    <property type="entry name" value="alpha/beta hydrolase"/>
    <property type="match status" value="1"/>
</dbReference>
<reference evidence="6" key="1">
    <citation type="submission" date="2025-08" db="UniProtKB">
        <authorList>
            <consortium name="RefSeq"/>
        </authorList>
    </citation>
    <scope>IDENTIFICATION</scope>
    <source>
        <tissue evidence="6">Spleen</tissue>
    </source>
</reference>
<feature type="active site" evidence="3">
    <location>
        <position position="346"/>
    </location>
</feature>
<dbReference type="Proteomes" id="UP000515140">
    <property type="component" value="Unplaced"/>
</dbReference>
<dbReference type="InterPro" id="IPR050300">
    <property type="entry name" value="GDXG_lipolytic_enzyme"/>
</dbReference>
<dbReference type="PIRSF" id="PIRSF037251">
    <property type="entry name" value="Arylacetamide_deacetylase"/>
    <property type="match status" value="1"/>
</dbReference>
<dbReference type="GeneID" id="110198910"/>
<dbReference type="PANTHER" id="PTHR48081">
    <property type="entry name" value="AB HYDROLASE SUPERFAMILY PROTEIN C4A8.06C"/>
    <property type="match status" value="1"/>
</dbReference>
<dbReference type="GO" id="GO:0052689">
    <property type="term" value="F:carboxylic ester hydrolase activity"/>
    <property type="evidence" value="ECO:0007669"/>
    <property type="project" value="InterPro"/>
</dbReference>
<dbReference type="RefSeq" id="XP_020829200.1">
    <property type="nucleotide sequence ID" value="XM_020973541.1"/>
</dbReference>
<dbReference type="KEGG" id="pcw:110198910"/>
<dbReference type="InterPro" id="IPR029058">
    <property type="entry name" value="AB_hydrolase_fold"/>
</dbReference>
<dbReference type="InterPro" id="IPR017157">
    <property type="entry name" value="Arylacetamide_deacetylase"/>
</dbReference>
<feature type="active site" evidence="3">
    <location>
        <position position="376"/>
    </location>
</feature>
<sequence>MILLFFLLLAGCIFSLGIGLRVIYEHFFTTDVPAAIGHTTKLRILHCIFLLAINCGKISEKLGICSMPKFVRFLLQIMPVKKDPKVMVKNLCFGTVPVRLYQPKATSASLRKGIIFFHGGGMIIGSLNDYNSLCCHLSRDTDSVVLSVGYRLAPEHRNPSSLNDGIAASIHFLRTLETYGVDPFRVILCGDSSGGTLAASICQTLMTQPDLPKIRAQILIYPYLQGFNFQLPSYQQNKNVLFLTQNFVISCIFQYLDIQPSWKTAILNGAHLPPEMQEKSKERLNVDNIPKRFKEKGYQYMSPGPFNEDAYHENEQILLVVNSPLIADNDIIAQLPETLLISCEFDVLRDDALLYKKRLEDQGVPVSWHHSEDGFHGVLCTFDKEYFCFPCSLKILNTIVHFVKKL</sequence>
<evidence type="ECO:0000313" key="5">
    <source>
        <dbReference type="Proteomes" id="UP000515140"/>
    </source>
</evidence>
<keyword evidence="5" id="KW-1185">Reference proteome</keyword>
<organism evidence="5 6">
    <name type="scientific">Phascolarctos cinereus</name>
    <name type="common">Koala</name>
    <dbReference type="NCBI Taxonomy" id="38626"/>
    <lineage>
        <taxon>Eukaryota</taxon>
        <taxon>Metazoa</taxon>
        <taxon>Chordata</taxon>
        <taxon>Craniata</taxon>
        <taxon>Vertebrata</taxon>
        <taxon>Euteleostomi</taxon>
        <taxon>Mammalia</taxon>
        <taxon>Metatheria</taxon>
        <taxon>Diprotodontia</taxon>
        <taxon>Phascolarctidae</taxon>
        <taxon>Phascolarctos</taxon>
    </lineage>
</organism>
<accession>A0A6P5J4N0</accession>
<name>A0A6P5J4N0_PHACI</name>
<feature type="domain" description="Alpha/beta hydrolase fold-3" evidence="4">
    <location>
        <begin position="114"/>
        <end position="260"/>
    </location>
</feature>
<dbReference type="AlphaFoldDB" id="A0A6P5J4N0"/>
<protein>
    <submittedName>
        <fullName evidence="6">Arylacetamide deacetylase-like 4</fullName>
    </submittedName>
</protein>
<gene>
    <name evidence="6" type="primary">LOC110198910</name>
</gene>
<proteinExistence type="inferred from homology"/>
<evidence type="ECO:0000259" key="4">
    <source>
        <dbReference type="Pfam" id="PF07859"/>
    </source>
</evidence>
<dbReference type="InterPro" id="IPR013094">
    <property type="entry name" value="AB_hydrolase_3"/>
</dbReference>
<dbReference type="GO" id="GO:0016020">
    <property type="term" value="C:membrane"/>
    <property type="evidence" value="ECO:0007669"/>
    <property type="project" value="InterPro"/>
</dbReference>
<comment type="similarity">
    <text evidence="1">Belongs to the 'GDXG' lipolytic enzyme family.</text>
</comment>
<evidence type="ECO:0000256" key="1">
    <source>
        <dbReference type="ARBA" id="ARBA00010515"/>
    </source>
</evidence>